<name>A0A0A8Z1Y0_ARUDO</name>
<accession>A0A0A8Z1Y0</accession>
<proteinExistence type="predicted"/>
<organism evidence="1">
    <name type="scientific">Arundo donax</name>
    <name type="common">Giant reed</name>
    <name type="synonym">Donax arundinaceus</name>
    <dbReference type="NCBI Taxonomy" id="35708"/>
    <lineage>
        <taxon>Eukaryota</taxon>
        <taxon>Viridiplantae</taxon>
        <taxon>Streptophyta</taxon>
        <taxon>Embryophyta</taxon>
        <taxon>Tracheophyta</taxon>
        <taxon>Spermatophyta</taxon>
        <taxon>Magnoliopsida</taxon>
        <taxon>Liliopsida</taxon>
        <taxon>Poales</taxon>
        <taxon>Poaceae</taxon>
        <taxon>PACMAD clade</taxon>
        <taxon>Arundinoideae</taxon>
        <taxon>Arundineae</taxon>
        <taxon>Arundo</taxon>
    </lineage>
</organism>
<reference evidence="1" key="1">
    <citation type="submission" date="2014-09" db="EMBL/GenBank/DDBJ databases">
        <authorList>
            <person name="Magalhaes I.L.F."/>
            <person name="Oliveira U."/>
            <person name="Santos F.R."/>
            <person name="Vidigal T.H.D.A."/>
            <person name="Brescovit A.D."/>
            <person name="Santos A.J."/>
        </authorList>
    </citation>
    <scope>NUCLEOTIDE SEQUENCE</scope>
    <source>
        <tissue evidence="1">Shoot tissue taken approximately 20 cm above the soil surface</tissue>
    </source>
</reference>
<reference evidence="1" key="2">
    <citation type="journal article" date="2015" name="Data Brief">
        <title>Shoot transcriptome of the giant reed, Arundo donax.</title>
        <authorList>
            <person name="Barrero R.A."/>
            <person name="Guerrero F.D."/>
            <person name="Moolhuijzen P."/>
            <person name="Goolsby J.A."/>
            <person name="Tidwell J."/>
            <person name="Bellgard S.E."/>
            <person name="Bellgard M.I."/>
        </authorList>
    </citation>
    <scope>NUCLEOTIDE SEQUENCE</scope>
    <source>
        <tissue evidence="1">Shoot tissue taken approximately 20 cm above the soil surface</tissue>
    </source>
</reference>
<dbReference type="AlphaFoldDB" id="A0A0A8Z1Y0"/>
<evidence type="ECO:0000313" key="1">
    <source>
        <dbReference type="EMBL" id="JAD32816.1"/>
    </source>
</evidence>
<protein>
    <submittedName>
        <fullName evidence="1">Uncharacterized protein</fullName>
    </submittedName>
</protein>
<sequence>MVESVEPLSCGLKSESAPCWDQLSSRKQKTMSLKCVKG</sequence>
<dbReference type="EMBL" id="GBRH01265079">
    <property type="protein sequence ID" value="JAD32816.1"/>
    <property type="molecule type" value="Transcribed_RNA"/>
</dbReference>